<comment type="similarity">
    <text evidence="2">Belongs to the glycosyltransferase 2 family.</text>
</comment>
<dbReference type="PANTHER" id="PTHR43179:SF12">
    <property type="entry name" value="GALACTOFURANOSYLTRANSFERASE GLFT2"/>
    <property type="match status" value="1"/>
</dbReference>
<dbReference type="eggNOG" id="COG1216">
    <property type="taxonomic scope" value="Bacteria"/>
</dbReference>
<evidence type="ECO:0000313" key="6">
    <source>
        <dbReference type="EMBL" id="ADL35041.1"/>
    </source>
</evidence>
<evidence type="ECO:0000259" key="5">
    <source>
        <dbReference type="Pfam" id="PF00535"/>
    </source>
</evidence>
<dbReference type="GO" id="GO:0016757">
    <property type="term" value="F:glycosyltransferase activity"/>
    <property type="evidence" value="ECO:0007669"/>
    <property type="project" value="UniProtKB-KW"/>
</dbReference>
<accession>E0RYW9</accession>
<comment type="pathway">
    <text evidence="1">Cell wall biogenesis; cell wall polysaccharide biosynthesis.</text>
</comment>
<keyword evidence="7" id="KW-1185">Reference proteome</keyword>
<dbReference type="SUPFAM" id="SSF53335">
    <property type="entry name" value="S-adenosyl-L-methionine-dependent methyltransferases"/>
    <property type="match status" value="1"/>
</dbReference>
<dbReference type="SUPFAM" id="SSF53448">
    <property type="entry name" value="Nucleotide-diphospho-sugar transferases"/>
    <property type="match status" value="1"/>
</dbReference>
<protein>
    <submittedName>
        <fullName evidence="6">Glycosyl transferase GT2 family</fullName>
    </submittedName>
</protein>
<dbReference type="PANTHER" id="PTHR43179">
    <property type="entry name" value="RHAMNOSYLTRANSFERASE WBBL"/>
    <property type="match status" value="1"/>
</dbReference>
<dbReference type="EMBL" id="CP001810">
    <property type="protein sequence ID" value="ADL35041.1"/>
    <property type="molecule type" value="Genomic_DNA"/>
</dbReference>
<dbReference type="STRING" id="515622.bpr_I2308"/>
<dbReference type="eggNOG" id="COG0500">
    <property type="taxonomic scope" value="Bacteria"/>
</dbReference>
<dbReference type="KEGG" id="bpb:bpr_I2308"/>
<dbReference type="Gene3D" id="3.90.550.10">
    <property type="entry name" value="Spore Coat Polysaccharide Biosynthesis Protein SpsA, Chain A"/>
    <property type="match status" value="1"/>
</dbReference>
<reference evidence="6 7" key="1">
    <citation type="journal article" date="2010" name="PLoS ONE">
        <title>The glycobiome of the rumen bacterium Butyrivibrio proteoclasticus B316(T) highlights adaptation to a polysaccharide-rich environment.</title>
        <authorList>
            <person name="Kelly W.J."/>
            <person name="Leahy S.C."/>
            <person name="Altermann E."/>
            <person name="Yeoman C.J."/>
            <person name="Dunne J.C."/>
            <person name="Kong Z."/>
            <person name="Pacheco D.M."/>
            <person name="Li D."/>
            <person name="Noel S.J."/>
            <person name="Moon C.D."/>
            <person name="Cookson A.L."/>
            <person name="Attwood G.T."/>
        </authorList>
    </citation>
    <scope>NUCLEOTIDE SEQUENCE [LARGE SCALE GENOMIC DNA]</scope>
    <source>
        <strain evidence="7">ATCC 51982 / DSM 14932 / B316</strain>
    </source>
</reference>
<sequence length="386" mass="42838">MMILSYNDLELIQMCIDAINQYAPARSEIVVVDNASTEEGVIDYLKEASRTSRLNFTLVLNDENLGFPAGCNLGAKKCAPGNDIFFLNNDAIVTPLSLFWLRMGLYDNRNVGATSAFSNSASLQEIDALSFKPFVDDKKVFEAEGAWHKKLGAARAYKAFEDYASERVPVYINPYVKSFRLTGFALLLSREAIFAVAPDLQVFDEFFSPGYFEDDDLGIRLSSAGFQEYICKNSFIYHNGGGGFEGHADAMEKGREKFESKWEFDIWSYSLPWESACEEVIRLSKEKKGMLRVLDFSCGLGANASYIKSRTTNVFIAGVCANSFAAAVAGNIADETAFGDANTTRLPWDDHSFDAVIAEKAYVSRGQIGRFLSPDGISICEDKYPF</sequence>
<proteinExistence type="inferred from homology"/>
<dbReference type="InterPro" id="IPR029063">
    <property type="entry name" value="SAM-dependent_MTases_sf"/>
</dbReference>
<dbReference type="HOGENOM" id="CLU_023845_1_0_9"/>
<dbReference type="InterPro" id="IPR001173">
    <property type="entry name" value="Glyco_trans_2-like"/>
</dbReference>
<dbReference type="CAZy" id="GT2">
    <property type="family name" value="Glycosyltransferase Family 2"/>
</dbReference>
<dbReference type="Pfam" id="PF00535">
    <property type="entry name" value="Glycos_transf_2"/>
    <property type="match status" value="1"/>
</dbReference>
<feature type="domain" description="Glycosyltransferase 2-like" evidence="5">
    <location>
        <begin position="3"/>
        <end position="97"/>
    </location>
</feature>
<evidence type="ECO:0000256" key="2">
    <source>
        <dbReference type="ARBA" id="ARBA00006739"/>
    </source>
</evidence>
<keyword evidence="4 6" id="KW-0808">Transferase</keyword>
<evidence type="ECO:0000256" key="4">
    <source>
        <dbReference type="ARBA" id="ARBA00022679"/>
    </source>
</evidence>
<gene>
    <name evidence="6" type="ordered locus">bpr_I2308</name>
</gene>
<dbReference type="Gene3D" id="3.40.50.150">
    <property type="entry name" value="Vaccinia Virus protein VP39"/>
    <property type="match status" value="1"/>
</dbReference>
<evidence type="ECO:0000256" key="1">
    <source>
        <dbReference type="ARBA" id="ARBA00004776"/>
    </source>
</evidence>
<dbReference type="Proteomes" id="UP000001299">
    <property type="component" value="Chromosome 1"/>
</dbReference>
<name>E0RYW9_BUTPB</name>
<keyword evidence="3" id="KW-0328">Glycosyltransferase</keyword>
<dbReference type="AlphaFoldDB" id="E0RYW9"/>
<evidence type="ECO:0000256" key="3">
    <source>
        <dbReference type="ARBA" id="ARBA00022676"/>
    </source>
</evidence>
<evidence type="ECO:0000313" key="7">
    <source>
        <dbReference type="Proteomes" id="UP000001299"/>
    </source>
</evidence>
<organism evidence="6 7">
    <name type="scientific">Butyrivibrio proteoclasticus (strain ATCC 51982 / DSM 14932 / B316)</name>
    <name type="common">Clostridium proteoclasticum</name>
    <dbReference type="NCBI Taxonomy" id="515622"/>
    <lineage>
        <taxon>Bacteria</taxon>
        <taxon>Bacillati</taxon>
        <taxon>Bacillota</taxon>
        <taxon>Clostridia</taxon>
        <taxon>Lachnospirales</taxon>
        <taxon>Lachnospiraceae</taxon>
        <taxon>Butyrivibrio</taxon>
    </lineage>
</organism>
<dbReference type="InterPro" id="IPR029044">
    <property type="entry name" value="Nucleotide-diphossugar_trans"/>
</dbReference>